<dbReference type="Gene3D" id="3.30.565.10">
    <property type="entry name" value="Histidine kinase-like ATPase, C-terminal domain"/>
    <property type="match status" value="1"/>
</dbReference>
<dbReference type="Pfam" id="PF02518">
    <property type="entry name" value="HATPase_c"/>
    <property type="match status" value="1"/>
</dbReference>
<evidence type="ECO:0000256" key="8">
    <source>
        <dbReference type="ARBA" id="ARBA00022777"/>
    </source>
</evidence>
<evidence type="ECO:0000256" key="1">
    <source>
        <dbReference type="ARBA" id="ARBA00000085"/>
    </source>
</evidence>
<keyword evidence="5" id="KW-0597">Phosphoprotein</keyword>
<feature type="domain" description="Histidine kinase" evidence="14">
    <location>
        <begin position="252"/>
        <end position="475"/>
    </location>
</feature>
<dbReference type="SMART" id="SM00387">
    <property type="entry name" value="HATPase_c"/>
    <property type="match status" value="1"/>
</dbReference>
<dbReference type="Gene3D" id="1.10.287.130">
    <property type="match status" value="1"/>
</dbReference>
<dbReference type="SMART" id="SM00304">
    <property type="entry name" value="HAMP"/>
    <property type="match status" value="1"/>
</dbReference>
<dbReference type="SUPFAM" id="SSF158472">
    <property type="entry name" value="HAMP domain-like"/>
    <property type="match status" value="1"/>
</dbReference>
<sequence length="485" mass="55017">MSIRLNLYFILIFTAITPFIVTFLFYVQLTGWYEVEKSDSEMRALLRASEISVLMKNNSDKVHQGGALKKAIEDELEADESITVYSSNFNPLFTTKEQGVSTQGRTSNQVMRGLFELKTTIRGHTYKEPIFGGNNGSIVGYFVLETERTAVQEKTIETYWIAILVFLFAVLGTLTLVHYWLKRRMISPINYLLGEMRGIGEGNLNEDVQFVKKQKGEMGQLISGFEDMNHRLIEAKKNEEEEVANQQRLIAAISHDLRTPLTSIRAYAEGMNVHRDKQEDYAKVILTKTAFMQKLIDDLLAYSAIQASSFTLDLAEVEAEELAELMVDGYEEQDRSVTFSLTTAVEQATVRCDVNRLIQVMDNLVTNAIRYSDTDGKVSILITNQSSYLPTFVAYQPDRLYFLVTDRGRGIPKEEQERIFSSFYQIEHARKQNHSTGVGLGLSICQELVTKHGGSMHVYSKGTGSTFYFSIPCLSDSPKRKDEEE</sequence>
<keyword evidence="11 13" id="KW-0472">Membrane</keyword>
<dbReference type="PRINTS" id="PR00344">
    <property type="entry name" value="BCTRLSENSOR"/>
</dbReference>
<evidence type="ECO:0000256" key="10">
    <source>
        <dbReference type="ARBA" id="ARBA00023012"/>
    </source>
</evidence>
<evidence type="ECO:0000256" key="5">
    <source>
        <dbReference type="ARBA" id="ARBA00022553"/>
    </source>
</evidence>
<dbReference type="InterPro" id="IPR003594">
    <property type="entry name" value="HATPase_dom"/>
</dbReference>
<feature type="transmembrane region" description="Helical" evidence="13">
    <location>
        <begin position="159"/>
        <end position="181"/>
    </location>
</feature>
<evidence type="ECO:0000256" key="4">
    <source>
        <dbReference type="ARBA" id="ARBA00022475"/>
    </source>
</evidence>
<dbReference type="InterPro" id="IPR003660">
    <property type="entry name" value="HAMP_dom"/>
</dbReference>
<evidence type="ECO:0000313" key="16">
    <source>
        <dbReference type="EMBL" id="MEN0643409.1"/>
    </source>
</evidence>
<feature type="transmembrane region" description="Helical" evidence="13">
    <location>
        <begin position="7"/>
        <end position="27"/>
    </location>
</feature>
<dbReference type="PROSITE" id="PS50109">
    <property type="entry name" value="HIS_KIN"/>
    <property type="match status" value="1"/>
</dbReference>
<keyword evidence="17" id="KW-1185">Reference proteome</keyword>
<dbReference type="InterPro" id="IPR036890">
    <property type="entry name" value="HATPase_C_sf"/>
</dbReference>
<reference evidence="16 17" key="1">
    <citation type="submission" date="2024-03" db="EMBL/GenBank/DDBJ databases">
        <title>Bacilli Hybrid Assemblies.</title>
        <authorList>
            <person name="Kovac J."/>
        </authorList>
    </citation>
    <scope>NUCLEOTIDE SEQUENCE [LARGE SCALE GENOMIC DNA]</scope>
    <source>
        <strain evidence="16 17">FSL R7-0666</strain>
    </source>
</reference>
<comment type="catalytic activity">
    <reaction evidence="1">
        <text>ATP + protein L-histidine = ADP + protein N-phospho-L-histidine.</text>
        <dbReference type="EC" id="2.7.13.3"/>
    </reaction>
</comment>
<keyword evidence="6" id="KW-0808">Transferase</keyword>
<comment type="subcellular location">
    <subcellularLocation>
        <location evidence="2">Cell membrane</location>
        <topology evidence="2">Multi-pass membrane protein</topology>
    </subcellularLocation>
</comment>
<dbReference type="EC" id="2.7.13.3" evidence="3"/>
<dbReference type="RefSeq" id="WP_343130339.1">
    <property type="nucleotide sequence ID" value="NZ_JBCITK010000001.1"/>
</dbReference>
<dbReference type="GO" id="GO:0016301">
    <property type="term" value="F:kinase activity"/>
    <property type="evidence" value="ECO:0007669"/>
    <property type="project" value="UniProtKB-KW"/>
</dbReference>
<evidence type="ECO:0000259" key="15">
    <source>
        <dbReference type="PROSITE" id="PS50885"/>
    </source>
</evidence>
<gene>
    <name evidence="16" type="ORF">MKY91_09660</name>
</gene>
<evidence type="ECO:0000256" key="7">
    <source>
        <dbReference type="ARBA" id="ARBA00022741"/>
    </source>
</evidence>
<evidence type="ECO:0000256" key="2">
    <source>
        <dbReference type="ARBA" id="ARBA00004651"/>
    </source>
</evidence>
<feature type="coiled-coil region" evidence="12">
    <location>
        <begin position="222"/>
        <end position="256"/>
    </location>
</feature>
<organism evidence="16 17">
    <name type="scientific">Alkalicoccobacillus gibsonii</name>
    <dbReference type="NCBI Taxonomy" id="79881"/>
    <lineage>
        <taxon>Bacteria</taxon>
        <taxon>Bacillati</taxon>
        <taxon>Bacillota</taxon>
        <taxon>Bacilli</taxon>
        <taxon>Bacillales</taxon>
        <taxon>Bacillaceae</taxon>
        <taxon>Alkalicoccobacillus</taxon>
    </lineage>
</organism>
<dbReference type="PANTHER" id="PTHR43711:SF1">
    <property type="entry name" value="HISTIDINE KINASE 1"/>
    <property type="match status" value="1"/>
</dbReference>
<keyword evidence="13" id="KW-1133">Transmembrane helix</keyword>
<proteinExistence type="predicted"/>
<feature type="domain" description="HAMP" evidence="15">
    <location>
        <begin position="183"/>
        <end position="237"/>
    </location>
</feature>
<dbReference type="InterPro" id="IPR005467">
    <property type="entry name" value="His_kinase_dom"/>
</dbReference>
<dbReference type="SUPFAM" id="SSF55874">
    <property type="entry name" value="ATPase domain of HSP90 chaperone/DNA topoisomerase II/histidine kinase"/>
    <property type="match status" value="1"/>
</dbReference>
<dbReference type="PROSITE" id="PS50885">
    <property type="entry name" value="HAMP"/>
    <property type="match status" value="1"/>
</dbReference>
<dbReference type="SMART" id="SM00388">
    <property type="entry name" value="HisKA"/>
    <property type="match status" value="1"/>
</dbReference>
<evidence type="ECO:0000256" key="11">
    <source>
        <dbReference type="ARBA" id="ARBA00023136"/>
    </source>
</evidence>
<keyword evidence="13" id="KW-0812">Transmembrane</keyword>
<dbReference type="CDD" id="cd06225">
    <property type="entry name" value="HAMP"/>
    <property type="match status" value="1"/>
</dbReference>
<accession>A0ABU9VHN4</accession>
<dbReference type="CDD" id="cd00082">
    <property type="entry name" value="HisKA"/>
    <property type="match status" value="1"/>
</dbReference>
<comment type="caution">
    <text evidence="16">The sequence shown here is derived from an EMBL/GenBank/DDBJ whole genome shotgun (WGS) entry which is preliminary data.</text>
</comment>
<keyword evidence="8 16" id="KW-0418">Kinase</keyword>
<protein>
    <recommendedName>
        <fullName evidence="3">histidine kinase</fullName>
        <ecNumber evidence="3">2.7.13.3</ecNumber>
    </recommendedName>
</protein>
<dbReference type="SUPFAM" id="SSF47384">
    <property type="entry name" value="Homodimeric domain of signal transducing histidine kinase"/>
    <property type="match status" value="1"/>
</dbReference>
<keyword evidence="9" id="KW-0067">ATP-binding</keyword>
<dbReference type="InterPro" id="IPR003661">
    <property type="entry name" value="HisK_dim/P_dom"/>
</dbReference>
<name>A0ABU9VHN4_9BACI</name>
<dbReference type="PANTHER" id="PTHR43711">
    <property type="entry name" value="TWO-COMPONENT HISTIDINE KINASE"/>
    <property type="match status" value="1"/>
</dbReference>
<dbReference type="EMBL" id="JBCITK010000001">
    <property type="protein sequence ID" value="MEN0643409.1"/>
    <property type="molecule type" value="Genomic_DNA"/>
</dbReference>
<evidence type="ECO:0000313" key="17">
    <source>
        <dbReference type="Proteomes" id="UP001418796"/>
    </source>
</evidence>
<keyword evidence="10" id="KW-0902">Two-component regulatory system</keyword>
<dbReference type="Gene3D" id="6.10.340.10">
    <property type="match status" value="1"/>
</dbReference>
<evidence type="ECO:0000259" key="14">
    <source>
        <dbReference type="PROSITE" id="PS50109"/>
    </source>
</evidence>
<dbReference type="CDD" id="cd00075">
    <property type="entry name" value="HATPase"/>
    <property type="match status" value="1"/>
</dbReference>
<evidence type="ECO:0000256" key="3">
    <source>
        <dbReference type="ARBA" id="ARBA00012438"/>
    </source>
</evidence>
<dbReference type="InterPro" id="IPR004358">
    <property type="entry name" value="Sig_transdc_His_kin-like_C"/>
</dbReference>
<dbReference type="InterPro" id="IPR036097">
    <property type="entry name" value="HisK_dim/P_sf"/>
</dbReference>
<evidence type="ECO:0000256" key="13">
    <source>
        <dbReference type="SAM" id="Phobius"/>
    </source>
</evidence>
<keyword evidence="7" id="KW-0547">Nucleotide-binding</keyword>
<dbReference type="InterPro" id="IPR050736">
    <property type="entry name" value="Sensor_HK_Regulatory"/>
</dbReference>
<evidence type="ECO:0000256" key="12">
    <source>
        <dbReference type="SAM" id="Coils"/>
    </source>
</evidence>
<keyword evidence="12" id="KW-0175">Coiled coil</keyword>
<keyword evidence="4" id="KW-1003">Cell membrane</keyword>
<evidence type="ECO:0000256" key="6">
    <source>
        <dbReference type="ARBA" id="ARBA00022679"/>
    </source>
</evidence>
<evidence type="ECO:0000256" key="9">
    <source>
        <dbReference type="ARBA" id="ARBA00022840"/>
    </source>
</evidence>
<dbReference type="Pfam" id="PF00512">
    <property type="entry name" value="HisKA"/>
    <property type="match status" value="1"/>
</dbReference>
<dbReference type="Proteomes" id="UP001418796">
    <property type="component" value="Unassembled WGS sequence"/>
</dbReference>